<dbReference type="InParanoid" id="A0A2H3CRK8"/>
<gene>
    <name evidence="1" type="ORF">ARMGADRAFT_1039052</name>
</gene>
<sequence>MIDSAYPYRVTFIDQGISTDSMHADFYLDVDQQRHVLLGAYGIPLTIDAHQGWWYPDAQDVKRIRVLCHVQEYELPDCRTTIGDAKKLERAESMGTSSTRTLYDWFHVGEHYIYEWLAERPPPSDLSHLSPPRSPPISSIDEDVEMNNHTVGIIPIVGPGLAPTSELAHQDGTVAEAIANTARSLNDDVARPLNILVG</sequence>
<reference evidence="2" key="1">
    <citation type="journal article" date="2017" name="Nat. Ecol. Evol.">
        <title>Genome expansion and lineage-specific genetic innovations in the forest pathogenic fungi Armillaria.</title>
        <authorList>
            <person name="Sipos G."/>
            <person name="Prasanna A.N."/>
            <person name="Walter M.C."/>
            <person name="O'Connor E."/>
            <person name="Balint B."/>
            <person name="Krizsan K."/>
            <person name="Kiss B."/>
            <person name="Hess J."/>
            <person name="Varga T."/>
            <person name="Slot J."/>
            <person name="Riley R."/>
            <person name="Boka B."/>
            <person name="Rigling D."/>
            <person name="Barry K."/>
            <person name="Lee J."/>
            <person name="Mihaltcheva S."/>
            <person name="LaButti K."/>
            <person name="Lipzen A."/>
            <person name="Waldron R."/>
            <person name="Moloney N.M."/>
            <person name="Sperisen C."/>
            <person name="Kredics L."/>
            <person name="Vagvoelgyi C."/>
            <person name="Patrignani A."/>
            <person name="Fitzpatrick D."/>
            <person name="Nagy I."/>
            <person name="Doyle S."/>
            <person name="Anderson J.B."/>
            <person name="Grigoriev I.V."/>
            <person name="Gueldener U."/>
            <person name="Muensterkoetter M."/>
            <person name="Nagy L.G."/>
        </authorList>
    </citation>
    <scope>NUCLEOTIDE SEQUENCE [LARGE SCALE GENOMIC DNA]</scope>
    <source>
        <strain evidence="2">Ar21-2</strain>
    </source>
</reference>
<dbReference type="OrthoDB" id="3062676at2759"/>
<dbReference type="AlphaFoldDB" id="A0A2H3CRK8"/>
<name>A0A2H3CRK8_ARMGA</name>
<evidence type="ECO:0000313" key="2">
    <source>
        <dbReference type="Proteomes" id="UP000217790"/>
    </source>
</evidence>
<dbReference type="EMBL" id="KZ293724">
    <property type="protein sequence ID" value="PBK81852.1"/>
    <property type="molecule type" value="Genomic_DNA"/>
</dbReference>
<keyword evidence="2" id="KW-1185">Reference proteome</keyword>
<protein>
    <submittedName>
        <fullName evidence="1">Uncharacterized protein</fullName>
    </submittedName>
</protein>
<proteinExistence type="predicted"/>
<evidence type="ECO:0000313" key="1">
    <source>
        <dbReference type="EMBL" id="PBK81852.1"/>
    </source>
</evidence>
<organism evidence="1 2">
    <name type="scientific">Armillaria gallica</name>
    <name type="common">Bulbous honey fungus</name>
    <name type="synonym">Armillaria bulbosa</name>
    <dbReference type="NCBI Taxonomy" id="47427"/>
    <lineage>
        <taxon>Eukaryota</taxon>
        <taxon>Fungi</taxon>
        <taxon>Dikarya</taxon>
        <taxon>Basidiomycota</taxon>
        <taxon>Agaricomycotina</taxon>
        <taxon>Agaricomycetes</taxon>
        <taxon>Agaricomycetidae</taxon>
        <taxon>Agaricales</taxon>
        <taxon>Marasmiineae</taxon>
        <taxon>Physalacriaceae</taxon>
        <taxon>Armillaria</taxon>
    </lineage>
</organism>
<accession>A0A2H3CRK8</accession>
<dbReference type="Proteomes" id="UP000217790">
    <property type="component" value="Unassembled WGS sequence"/>
</dbReference>